<proteinExistence type="predicted"/>
<gene>
    <name evidence="1" type="ORF">JOH49_003711</name>
</gene>
<evidence type="ECO:0000313" key="2">
    <source>
        <dbReference type="Proteomes" id="UP000673383"/>
    </source>
</evidence>
<dbReference type="EMBL" id="JAFICZ010000001">
    <property type="protein sequence ID" value="MBP1293958.1"/>
    <property type="molecule type" value="Genomic_DNA"/>
</dbReference>
<dbReference type="RefSeq" id="WP_172645830.1">
    <property type="nucleotide sequence ID" value="NZ_JAFICZ010000001.1"/>
</dbReference>
<evidence type="ECO:0000313" key="1">
    <source>
        <dbReference type="EMBL" id="MBP1293958.1"/>
    </source>
</evidence>
<sequence>MSHVNRSNCYTCDKEQHRPEAMLLRHTFTSWLCRLTLLGWRDIASAPFGCVIELAMIDGEHQPLGIPCIRHTEGWLDAVTMQPVTVSATHWRYWRPDVLPMCCC</sequence>
<organism evidence="1 2">
    <name type="scientific">Bradyrhizobium elkanii</name>
    <dbReference type="NCBI Taxonomy" id="29448"/>
    <lineage>
        <taxon>Bacteria</taxon>
        <taxon>Pseudomonadati</taxon>
        <taxon>Pseudomonadota</taxon>
        <taxon>Alphaproteobacteria</taxon>
        <taxon>Hyphomicrobiales</taxon>
        <taxon>Nitrobacteraceae</taxon>
        <taxon>Bradyrhizobium</taxon>
    </lineage>
</organism>
<name>A0A8I1YCF5_BRAEL</name>
<dbReference type="AlphaFoldDB" id="A0A8I1YCF5"/>
<protein>
    <submittedName>
        <fullName evidence="1">Uncharacterized protein</fullName>
    </submittedName>
</protein>
<comment type="caution">
    <text evidence="1">The sequence shown here is derived from an EMBL/GenBank/DDBJ whole genome shotgun (WGS) entry which is preliminary data.</text>
</comment>
<dbReference type="Proteomes" id="UP000673383">
    <property type="component" value="Unassembled WGS sequence"/>
</dbReference>
<reference evidence="1" key="1">
    <citation type="submission" date="2021-02" db="EMBL/GenBank/DDBJ databases">
        <title>Genomic Encyclopedia of Type Strains, Phase IV (KMG-V): Genome sequencing to study the core and pangenomes of soil and plant-associated prokaryotes.</title>
        <authorList>
            <person name="Whitman W."/>
        </authorList>
    </citation>
    <scope>NUCLEOTIDE SEQUENCE</scope>
    <source>
        <strain evidence="1">USDA 406</strain>
    </source>
</reference>
<accession>A0A8I1YCF5</accession>